<keyword evidence="4 5" id="KW-0472">Membrane</keyword>
<sequence>MDFSFIIFLVIVCYFAYSGYKSGFFSVLSNVISIPAAYLITLFYTQDFALWLKNFSLFEGLIAYLAAGAILFTLTLVSFFILFNVIRKLVLNPEHKDSQLAAVTGGILGAGVGVFIGILAVWFSSTVTELLSEKMAQSNSGSSSFTDKVQTMASSTISKVTTELSDDNAVSDLTSNLLANPGEQIKRFNQVLDKGYFQELFYSNQAREALDSKNAGQLFQTPAFKKLVNDPDFRSLATALKVADTSEELDKQVAIKITQVWAQIDSVKSDPRFQQLTQDPEVTQMINQRNVFKIMNSAKIEELLSVIVSVETPEIIFEPSNQLDSKKVEVYRWVDDKGRVHYSDKKQGN</sequence>
<keyword evidence="8" id="KW-1185">Reference proteome</keyword>
<dbReference type="GO" id="GO:0016020">
    <property type="term" value="C:membrane"/>
    <property type="evidence" value="ECO:0007669"/>
    <property type="project" value="UniProtKB-SubCell"/>
</dbReference>
<reference evidence="7 8" key="1">
    <citation type="submission" date="2019-06" db="EMBL/GenBank/DDBJ databases">
        <title>Draft genome of Aliikangiella marina GYP-15.</title>
        <authorList>
            <person name="Wang G."/>
        </authorList>
    </citation>
    <scope>NUCLEOTIDE SEQUENCE [LARGE SCALE GENOMIC DNA]</scope>
    <source>
        <strain evidence="7 8">GYP-15</strain>
    </source>
</reference>
<dbReference type="AlphaFoldDB" id="A0A545T174"/>
<proteinExistence type="predicted"/>
<name>A0A545T174_9GAMM</name>
<dbReference type="EMBL" id="VIKR01000007">
    <property type="protein sequence ID" value="TQV70951.1"/>
    <property type="molecule type" value="Genomic_DNA"/>
</dbReference>
<dbReference type="InterPro" id="IPR003825">
    <property type="entry name" value="Colicin-V_CvpA"/>
</dbReference>
<evidence type="ECO:0000313" key="8">
    <source>
        <dbReference type="Proteomes" id="UP000317839"/>
    </source>
</evidence>
<feature type="transmembrane region" description="Helical" evidence="5">
    <location>
        <begin position="28"/>
        <end position="45"/>
    </location>
</feature>
<evidence type="ECO:0000313" key="7">
    <source>
        <dbReference type="EMBL" id="TQV70951.1"/>
    </source>
</evidence>
<gene>
    <name evidence="7" type="ORF">FLL45_21735</name>
</gene>
<organism evidence="7 8">
    <name type="scientific">Aliikangiella marina</name>
    <dbReference type="NCBI Taxonomy" id="1712262"/>
    <lineage>
        <taxon>Bacteria</taxon>
        <taxon>Pseudomonadati</taxon>
        <taxon>Pseudomonadota</taxon>
        <taxon>Gammaproteobacteria</taxon>
        <taxon>Oceanospirillales</taxon>
        <taxon>Pleioneaceae</taxon>
        <taxon>Aliikangiella</taxon>
    </lineage>
</organism>
<dbReference type="Pfam" id="PF13511">
    <property type="entry name" value="DUF4124"/>
    <property type="match status" value="1"/>
</dbReference>
<keyword evidence="3 5" id="KW-1133">Transmembrane helix</keyword>
<evidence type="ECO:0000256" key="5">
    <source>
        <dbReference type="SAM" id="Phobius"/>
    </source>
</evidence>
<dbReference type="GO" id="GO:0009403">
    <property type="term" value="P:toxin biosynthetic process"/>
    <property type="evidence" value="ECO:0007669"/>
    <property type="project" value="InterPro"/>
</dbReference>
<feature type="transmembrane region" description="Helical" evidence="5">
    <location>
        <begin position="57"/>
        <end position="83"/>
    </location>
</feature>
<comment type="subcellular location">
    <subcellularLocation>
        <location evidence="1">Membrane</location>
        <topology evidence="1">Multi-pass membrane protein</topology>
    </subcellularLocation>
</comment>
<dbReference type="Proteomes" id="UP000317839">
    <property type="component" value="Unassembled WGS sequence"/>
</dbReference>
<dbReference type="InterPro" id="IPR025392">
    <property type="entry name" value="DUF4124"/>
</dbReference>
<protein>
    <submittedName>
        <fullName evidence="7">DUF4124 domain-containing protein</fullName>
    </submittedName>
</protein>
<evidence type="ECO:0000256" key="3">
    <source>
        <dbReference type="ARBA" id="ARBA00022989"/>
    </source>
</evidence>
<keyword evidence="2 5" id="KW-0812">Transmembrane</keyword>
<feature type="domain" description="DUF4124" evidence="6">
    <location>
        <begin position="329"/>
        <end position="346"/>
    </location>
</feature>
<evidence type="ECO:0000259" key="6">
    <source>
        <dbReference type="Pfam" id="PF13511"/>
    </source>
</evidence>
<evidence type="ECO:0000256" key="4">
    <source>
        <dbReference type="ARBA" id="ARBA00023136"/>
    </source>
</evidence>
<evidence type="ECO:0000256" key="2">
    <source>
        <dbReference type="ARBA" id="ARBA00022692"/>
    </source>
</evidence>
<dbReference type="OrthoDB" id="6386792at2"/>
<dbReference type="RefSeq" id="WP_142944168.1">
    <property type="nucleotide sequence ID" value="NZ_VIKR01000007.1"/>
</dbReference>
<dbReference type="Pfam" id="PF02674">
    <property type="entry name" value="Colicin_V"/>
    <property type="match status" value="1"/>
</dbReference>
<accession>A0A545T174</accession>
<comment type="caution">
    <text evidence="7">The sequence shown here is derived from an EMBL/GenBank/DDBJ whole genome shotgun (WGS) entry which is preliminary data.</text>
</comment>
<feature type="transmembrane region" description="Helical" evidence="5">
    <location>
        <begin position="103"/>
        <end position="125"/>
    </location>
</feature>
<evidence type="ECO:0000256" key="1">
    <source>
        <dbReference type="ARBA" id="ARBA00004141"/>
    </source>
</evidence>